<dbReference type="Pfam" id="PF03466">
    <property type="entry name" value="LysR_substrate"/>
    <property type="match status" value="1"/>
</dbReference>
<dbReference type="Gene3D" id="1.10.10.10">
    <property type="entry name" value="Winged helix-like DNA-binding domain superfamily/Winged helix DNA-binding domain"/>
    <property type="match status" value="1"/>
</dbReference>
<dbReference type="RefSeq" id="WP_066479883.1">
    <property type="nucleotide sequence ID" value="NZ_BCNT01000010.1"/>
</dbReference>
<dbReference type="InterPro" id="IPR005119">
    <property type="entry name" value="LysR_subst-bd"/>
</dbReference>
<sequence length="326" mass="35760">MPHATTHPTPLLRTRPIGAGHLRAFIAVAKHLNFRAAADEMALTQSAVSRQIQSLEDEVGVPLFLRHSRAVELTGAGAQLLHSVLPALEAVDATVRQIRQTVGRKSVAITTWASFAAMWLIPRLQDFQQAWPDIDIRIDTGDAVVDLETTDVDLAIRYSRAQETGSGSARRLFGEELAVVASPALLQDGPPLREPADAARYTLIETGDVHRMPQLEWLSWQRWFAAHGCDQLQPPRWLYFNYAHQIVQAALAGQGLAIARLPLVADALAAGQLVEVLPRHRLASPLAYWLLPGPRSGQRPEVQAFCRWLVEQAALTRAAIEGACSA</sequence>
<keyword evidence="7" id="KW-1185">Reference proteome</keyword>
<feature type="domain" description="HTH lysR-type" evidence="5">
    <location>
        <begin position="21"/>
        <end position="74"/>
    </location>
</feature>
<dbReference type="InterPro" id="IPR058163">
    <property type="entry name" value="LysR-type_TF_proteobact-type"/>
</dbReference>
<dbReference type="InterPro" id="IPR036388">
    <property type="entry name" value="WH-like_DNA-bd_sf"/>
</dbReference>
<evidence type="ECO:0000256" key="2">
    <source>
        <dbReference type="ARBA" id="ARBA00023015"/>
    </source>
</evidence>
<dbReference type="Gene3D" id="3.40.190.10">
    <property type="entry name" value="Periplasmic binding protein-like II"/>
    <property type="match status" value="2"/>
</dbReference>
<dbReference type="SUPFAM" id="SSF53850">
    <property type="entry name" value="Periplasmic binding protein-like II"/>
    <property type="match status" value="1"/>
</dbReference>
<dbReference type="SUPFAM" id="SSF46785">
    <property type="entry name" value="Winged helix' DNA-binding domain"/>
    <property type="match status" value="1"/>
</dbReference>
<dbReference type="CDD" id="cd08432">
    <property type="entry name" value="PBP2_GcdR_TrpI_HvrB_AmpR_like"/>
    <property type="match status" value="1"/>
</dbReference>
<dbReference type="InterPro" id="IPR000847">
    <property type="entry name" value="LysR_HTH_N"/>
</dbReference>
<keyword evidence="3" id="KW-0238">DNA-binding</keyword>
<dbReference type="Proteomes" id="UP001597463">
    <property type="component" value="Unassembled WGS sequence"/>
</dbReference>
<dbReference type="PANTHER" id="PTHR30537">
    <property type="entry name" value="HTH-TYPE TRANSCRIPTIONAL REGULATOR"/>
    <property type="match status" value="1"/>
</dbReference>
<proteinExistence type="inferred from homology"/>
<dbReference type="PROSITE" id="PS50931">
    <property type="entry name" value="HTH_LYSR"/>
    <property type="match status" value="1"/>
</dbReference>
<keyword evidence="4" id="KW-0804">Transcription</keyword>
<evidence type="ECO:0000256" key="1">
    <source>
        <dbReference type="ARBA" id="ARBA00009437"/>
    </source>
</evidence>
<dbReference type="InterPro" id="IPR036390">
    <property type="entry name" value="WH_DNA-bd_sf"/>
</dbReference>
<evidence type="ECO:0000256" key="4">
    <source>
        <dbReference type="ARBA" id="ARBA00023163"/>
    </source>
</evidence>
<evidence type="ECO:0000259" key="5">
    <source>
        <dbReference type="PROSITE" id="PS50931"/>
    </source>
</evidence>
<reference evidence="7" key="1">
    <citation type="journal article" date="2019" name="Int. J. Syst. Evol. Microbiol.">
        <title>The Global Catalogue of Microorganisms (GCM) 10K type strain sequencing project: providing services to taxonomists for standard genome sequencing and annotation.</title>
        <authorList>
            <consortium name="The Broad Institute Genomics Platform"/>
            <consortium name="The Broad Institute Genome Sequencing Center for Infectious Disease"/>
            <person name="Wu L."/>
            <person name="Ma J."/>
        </authorList>
    </citation>
    <scope>NUCLEOTIDE SEQUENCE [LARGE SCALE GENOMIC DNA]</scope>
    <source>
        <strain evidence="7">TISTR 1906</strain>
    </source>
</reference>
<name>A0ABW5UFX0_9BURK</name>
<dbReference type="PRINTS" id="PR00039">
    <property type="entry name" value="HTHLYSR"/>
</dbReference>
<dbReference type="PANTHER" id="PTHR30537:SF26">
    <property type="entry name" value="GLYCINE CLEAVAGE SYSTEM TRANSCRIPTIONAL ACTIVATOR"/>
    <property type="match status" value="1"/>
</dbReference>
<dbReference type="EMBL" id="JBHUMV010000001">
    <property type="protein sequence ID" value="MFD2752532.1"/>
    <property type="molecule type" value="Genomic_DNA"/>
</dbReference>
<evidence type="ECO:0000313" key="7">
    <source>
        <dbReference type="Proteomes" id="UP001597463"/>
    </source>
</evidence>
<comment type="similarity">
    <text evidence="1">Belongs to the LysR transcriptional regulatory family.</text>
</comment>
<evidence type="ECO:0000256" key="3">
    <source>
        <dbReference type="ARBA" id="ARBA00023125"/>
    </source>
</evidence>
<protein>
    <submittedName>
        <fullName evidence="6">LysR substrate-binding domain-containing protein</fullName>
    </submittedName>
</protein>
<evidence type="ECO:0000313" key="6">
    <source>
        <dbReference type="EMBL" id="MFD2752532.1"/>
    </source>
</evidence>
<organism evidence="6 7">
    <name type="scientific">Comamonas terrae</name>
    <dbReference type="NCBI Taxonomy" id="673548"/>
    <lineage>
        <taxon>Bacteria</taxon>
        <taxon>Pseudomonadati</taxon>
        <taxon>Pseudomonadota</taxon>
        <taxon>Betaproteobacteria</taxon>
        <taxon>Burkholderiales</taxon>
        <taxon>Comamonadaceae</taxon>
        <taxon>Comamonas</taxon>
    </lineage>
</organism>
<dbReference type="Pfam" id="PF00126">
    <property type="entry name" value="HTH_1"/>
    <property type="match status" value="1"/>
</dbReference>
<accession>A0ABW5UFX0</accession>
<comment type="caution">
    <text evidence="6">The sequence shown here is derived from an EMBL/GenBank/DDBJ whole genome shotgun (WGS) entry which is preliminary data.</text>
</comment>
<gene>
    <name evidence="6" type="ORF">ACFSW6_00405</name>
</gene>
<keyword evidence="2" id="KW-0805">Transcription regulation</keyword>